<comment type="catalytic activity">
    <reaction evidence="3">
        <text>2 GTP = 3',3'-c-di-GMP + 2 diphosphate</text>
        <dbReference type="Rhea" id="RHEA:24898"/>
        <dbReference type="ChEBI" id="CHEBI:33019"/>
        <dbReference type="ChEBI" id="CHEBI:37565"/>
        <dbReference type="ChEBI" id="CHEBI:58805"/>
        <dbReference type="EC" id="2.7.7.65"/>
    </reaction>
</comment>
<dbReference type="Pfam" id="PF00990">
    <property type="entry name" value="GGDEF"/>
    <property type="match status" value="1"/>
</dbReference>
<evidence type="ECO:0000259" key="7">
    <source>
        <dbReference type="PROSITE" id="PS50887"/>
    </source>
</evidence>
<dbReference type="eggNOG" id="COG3706">
    <property type="taxonomic scope" value="Bacteria"/>
</dbReference>
<keyword evidence="9" id="KW-1185">Reference proteome</keyword>
<feature type="modified residue" description="4-aspartylphosphate" evidence="4">
    <location>
        <position position="139"/>
    </location>
</feature>
<dbReference type="Gene3D" id="3.40.50.2300">
    <property type="match status" value="2"/>
</dbReference>
<gene>
    <name evidence="8" type="ordered locus">CJA_2420</name>
</gene>
<evidence type="ECO:0000256" key="1">
    <source>
        <dbReference type="ARBA" id="ARBA00001946"/>
    </source>
</evidence>
<dbReference type="CDD" id="cd17574">
    <property type="entry name" value="REC_OmpR"/>
    <property type="match status" value="1"/>
</dbReference>
<protein>
    <recommendedName>
        <fullName evidence="2">diguanylate cyclase</fullName>
        <ecNumber evidence="2">2.7.7.65</ecNumber>
    </recommendedName>
</protein>
<dbReference type="NCBIfam" id="TIGR00254">
    <property type="entry name" value="GGDEF"/>
    <property type="match status" value="1"/>
</dbReference>
<dbReference type="InterPro" id="IPR001789">
    <property type="entry name" value="Sig_transdc_resp-reg_receiver"/>
</dbReference>
<proteinExistence type="predicted"/>
<keyword evidence="5" id="KW-0175">Coiled coil</keyword>
<dbReference type="GO" id="GO:0000160">
    <property type="term" value="P:phosphorelay signal transduction system"/>
    <property type="evidence" value="ECO:0007669"/>
    <property type="project" value="InterPro"/>
</dbReference>
<dbReference type="GO" id="GO:0043709">
    <property type="term" value="P:cell adhesion involved in single-species biofilm formation"/>
    <property type="evidence" value="ECO:0007669"/>
    <property type="project" value="TreeGrafter"/>
</dbReference>
<dbReference type="AlphaFoldDB" id="B3PKF1"/>
<feature type="domain" description="GGDEF" evidence="7">
    <location>
        <begin position="256"/>
        <end position="393"/>
    </location>
</feature>
<reference evidence="8 9" key="1">
    <citation type="journal article" date="2008" name="J. Bacteriol.">
        <title>Insights into plant cell wall degradation from the genome sequence of the soil bacterium Cellvibrio japonicus.</title>
        <authorList>
            <person name="Deboy R.T."/>
            <person name="Mongodin E.F."/>
            <person name="Fouts D.E."/>
            <person name="Tailford L.E."/>
            <person name="Khouri H."/>
            <person name="Emerson J.B."/>
            <person name="Mohamoud Y."/>
            <person name="Watkins K."/>
            <person name="Henrissat B."/>
            <person name="Gilbert H.J."/>
            <person name="Nelson K.E."/>
        </authorList>
    </citation>
    <scope>NUCLEOTIDE SEQUENCE [LARGE SCALE GENOMIC DNA]</scope>
    <source>
        <strain evidence="8 9">Ueda107</strain>
    </source>
</reference>
<dbReference type="HOGENOM" id="CLU_000445_11_28_6"/>
<dbReference type="SUPFAM" id="SSF55073">
    <property type="entry name" value="Nucleotide cyclase"/>
    <property type="match status" value="1"/>
</dbReference>
<dbReference type="Gene3D" id="3.30.70.270">
    <property type="match status" value="1"/>
</dbReference>
<sequence>MDQIPPKTPISASLNCDLATRRKKKPPLVCQGNRLIHQAPLKSAVLNKMRHAKNRLDSQATIQQKNLHKNKTDRLFSGRADLRATSSVMKILLVEDSATLRHAMRNYIIEAGHEPLIARSGEEALQMLENTPVDMIIMDVEMPGLNGFETTRLIREWLGGHWIPIIFVTGLNEDESYREGIEAGGDDYLIKPVSFMIIKAKIRAMERIAEMRDQLNQLNTELEALSQLDSLTQIYNRRTFNDLAEQQWALAKRHQLPISALMIDVDHFKLFNDHYGHPAGDSCLKKISQAIKSCLHRSADLFGRYGGEEFIVLLPETDTQGALHVAQSINQAIEALNLRHDVSPSSHLVTASIGGATCVRTTGHSLEELIKSADRALYKVKRSGRNRALIDEVVTHKTLLIADETGENSRHFSSLLQQHFNILHCDSPEECLELALELRPDMILIDTGMASAASHLLCLSLAEHQRTGGIPLAIMADPAAIPTYPQDNPWGIRLVLDRQQSGPTILNKISQLIG</sequence>
<accession>B3PKF1</accession>
<dbReference type="InterPro" id="IPR043128">
    <property type="entry name" value="Rev_trsase/Diguanyl_cyclase"/>
</dbReference>
<dbReference type="SMART" id="SM00267">
    <property type="entry name" value="GGDEF"/>
    <property type="match status" value="1"/>
</dbReference>
<evidence type="ECO:0000313" key="9">
    <source>
        <dbReference type="Proteomes" id="UP000001036"/>
    </source>
</evidence>
<evidence type="ECO:0000256" key="2">
    <source>
        <dbReference type="ARBA" id="ARBA00012528"/>
    </source>
</evidence>
<evidence type="ECO:0000259" key="6">
    <source>
        <dbReference type="PROSITE" id="PS50110"/>
    </source>
</evidence>
<dbReference type="Pfam" id="PF00072">
    <property type="entry name" value="Response_reg"/>
    <property type="match status" value="1"/>
</dbReference>
<dbReference type="PANTHER" id="PTHR45138">
    <property type="entry name" value="REGULATORY COMPONENTS OF SENSORY TRANSDUCTION SYSTEM"/>
    <property type="match status" value="1"/>
</dbReference>
<evidence type="ECO:0000313" key="8">
    <source>
        <dbReference type="EMBL" id="ACE83613.1"/>
    </source>
</evidence>
<dbReference type="PROSITE" id="PS50887">
    <property type="entry name" value="GGDEF"/>
    <property type="match status" value="1"/>
</dbReference>
<organism evidence="8 9">
    <name type="scientific">Cellvibrio japonicus (strain Ueda107)</name>
    <name type="common">Pseudomonas fluorescens subsp. cellulosa</name>
    <dbReference type="NCBI Taxonomy" id="498211"/>
    <lineage>
        <taxon>Bacteria</taxon>
        <taxon>Pseudomonadati</taxon>
        <taxon>Pseudomonadota</taxon>
        <taxon>Gammaproteobacteria</taxon>
        <taxon>Cellvibrionales</taxon>
        <taxon>Cellvibrionaceae</taxon>
        <taxon>Cellvibrio</taxon>
    </lineage>
</organism>
<comment type="cofactor">
    <cofactor evidence="1">
        <name>Mg(2+)</name>
        <dbReference type="ChEBI" id="CHEBI:18420"/>
    </cofactor>
</comment>
<dbReference type="Proteomes" id="UP000001036">
    <property type="component" value="Chromosome"/>
</dbReference>
<dbReference type="InterPro" id="IPR029787">
    <property type="entry name" value="Nucleotide_cyclase"/>
</dbReference>
<name>B3PKF1_CELJU</name>
<dbReference type="InterPro" id="IPR000160">
    <property type="entry name" value="GGDEF_dom"/>
</dbReference>
<dbReference type="GO" id="GO:1902201">
    <property type="term" value="P:negative regulation of bacterial-type flagellum-dependent cell motility"/>
    <property type="evidence" value="ECO:0007669"/>
    <property type="project" value="TreeGrafter"/>
</dbReference>
<evidence type="ECO:0000256" key="4">
    <source>
        <dbReference type="PROSITE-ProRule" id="PRU00169"/>
    </source>
</evidence>
<dbReference type="GO" id="GO:0052621">
    <property type="term" value="F:diguanylate cyclase activity"/>
    <property type="evidence" value="ECO:0007669"/>
    <property type="project" value="UniProtKB-EC"/>
</dbReference>
<dbReference type="GO" id="GO:0005886">
    <property type="term" value="C:plasma membrane"/>
    <property type="evidence" value="ECO:0007669"/>
    <property type="project" value="TreeGrafter"/>
</dbReference>
<evidence type="ECO:0000256" key="5">
    <source>
        <dbReference type="SAM" id="Coils"/>
    </source>
</evidence>
<dbReference type="CDD" id="cd01949">
    <property type="entry name" value="GGDEF"/>
    <property type="match status" value="1"/>
</dbReference>
<keyword evidence="4" id="KW-0597">Phosphoprotein</keyword>
<dbReference type="SMART" id="SM00448">
    <property type="entry name" value="REC"/>
    <property type="match status" value="1"/>
</dbReference>
<evidence type="ECO:0000256" key="3">
    <source>
        <dbReference type="ARBA" id="ARBA00034247"/>
    </source>
</evidence>
<dbReference type="InterPro" id="IPR050469">
    <property type="entry name" value="Diguanylate_Cyclase"/>
</dbReference>
<dbReference type="KEGG" id="cja:CJA_2420"/>
<dbReference type="InterPro" id="IPR011006">
    <property type="entry name" value="CheY-like_superfamily"/>
</dbReference>
<dbReference type="EC" id="2.7.7.65" evidence="2"/>
<dbReference type="EMBL" id="CP000934">
    <property type="protein sequence ID" value="ACE83613.1"/>
    <property type="molecule type" value="Genomic_DNA"/>
</dbReference>
<dbReference type="FunFam" id="3.30.70.270:FF:000001">
    <property type="entry name" value="Diguanylate cyclase domain protein"/>
    <property type="match status" value="1"/>
</dbReference>
<dbReference type="SUPFAM" id="SSF52172">
    <property type="entry name" value="CheY-like"/>
    <property type="match status" value="2"/>
</dbReference>
<feature type="coiled-coil region" evidence="5">
    <location>
        <begin position="201"/>
        <end position="228"/>
    </location>
</feature>
<dbReference type="PROSITE" id="PS50110">
    <property type="entry name" value="RESPONSE_REGULATORY"/>
    <property type="match status" value="1"/>
</dbReference>
<dbReference type="STRING" id="498211.CJA_2420"/>
<dbReference type="PANTHER" id="PTHR45138:SF9">
    <property type="entry name" value="DIGUANYLATE CYCLASE DGCM-RELATED"/>
    <property type="match status" value="1"/>
</dbReference>
<feature type="domain" description="Response regulatory" evidence="6">
    <location>
        <begin position="90"/>
        <end position="206"/>
    </location>
</feature>